<reference evidence="1 2" key="1">
    <citation type="submission" date="2020-03" db="EMBL/GenBank/DDBJ databases">
        <title>Genomic Encyclopedia of Type Strains, Phase IV (KMG-IV): sequencing the most valuable type-strain genomes for metagenomic binning, comparative biology and taxonomic classification.</title>
        <authorList>
            <person name="Goeker M."/>
        </authorList>
    </citation>
    <scope>NUCLEOTIDE SEQUENCE [LARGE SCALE GENOMIC DNA]</scope>
    <source>
        <strain evidence="1 2">DSM 102865</strain>
    </source>
</reference>
<proteinExistence type="predicted"/>
<dbReference type="EC" id="3.1.-.-" evidence="1"/>
<evidence type="ECO:0000313" key="2">
    <source>
        <dbReference type="Proteomes" id="UP001179181"/>
    </source>
</evidence>
<dbReference type="Proteomes" id="UP001179181">
    <property type="component" value="Unassembled WGS sequence"/>
</dbReference>
<sequence length="97" mass="11320">MVIISKTVLSAFSKIHPNAAKPLNQWYRIVKRCNWSCFNSMRDTFNAVDAVGNDRYVFNIKGNNYRIVAMIHFDKRTVYIRFIGTHGDYDRIICSIV</sequence>
<accession>A0ABX0UEQ2</accession>
<dbReference type="Pfam" id="PF09907">
    <property type="entry name" value="HigB_toxin"/>
    <property type="match status" value="1"/>
</dbReference>
<protein>
    <submittedName>
        <fullName evidence="1">mRNA interferase HigB</fullName>
        <ecNumber evidence="1">3.1.-.-</ecNumber>
    </submittedName>
</protein>
<dbReference type="InterPro" id="IPR035093">
    <property type="entry name" value="RelE/ParE_toxin_dom_sf"/>
</dbReference>
<dbReference type="GO" id="GO:0016787">
    <property type="term" value="F:hydrolase activity"/>
    <property type="evidence" value="ECO:0007669"/>
    <property type="project" value="UniProtKB-KW"/>
</dbReference>
<comment type="caution">
    <text evidence="1">The sequence shown here is derived from an EMBL/GenBank/DDBJ whole genome shotgun (WGS) entry which is preliminary data.</text>
</comment>
<gene>
    <name evidence="1" type="ORF">FHS68_000622</name>
</gene>
<keyword evidence="1" id="KW-0378">Hydrolase</keyword>
<dbReference type="InterPro" id="IPR018669">
    <property type="entry name" value="Toxin_HigB"/>
</dbReference>
<organism evidence="1 2">
    <name type="scientific">Dyadobacter arcticus</name>
    <dbReference type="NCBI Taxonomy" id="1078754"/>
    <lineage>
        <taxon>Bacteria</taxon>
        <taxon>Pseudomonadati</taxon>
        <taxon>Bacteroidota</taxon>
        <taxon>Cytophagia</taxon>
        <taxon>Cytophagales</taxon>
        <taxon>Spirosomataceae</taxon>
        <taxon>Dyadobacter</taxon>
    </lineage>
</organism>
<dbReference type="EMBL" id="JAASQJ010000001">
    <property type="protein sequence ID" value="NIJ51466.1"/>
    <property type="molecule type" value="Genomic_DNA"/>
</dbReference>
<evidence type="ECO:0000313" key="1">
    <source>
        <dbReference type="EMBL" id="NIJ51466.1"/>
    </source>
</evidence>
<keyword evidence="2" id="KW-1185">Reference proteome</keyword>
<dbReference type="SUPFAM" id="SSF143011">
    <property type="entry name" value="RelE-like"/>
    <property type="match status" value="1"/>
</dbReference>
<name>A0ABX0UEQ2_9BACT</name>
<dbReference type="RefSeq" id="WP_167267119.1">
    <property type="nucleotide sequence ID" value="NZ_JAASQJ010000001.1"/>
</dbReference>